<evidence type="ECO:0000256" key="3">
    <source>
        <dbReference type="SAM" id="Coils"/>
    </source>
</evidence>
<dbReference type="Pfam" id="PF00990">
    <property type="entry name" value="GGDEF"/>
    <property type="match status" value="2"/>
</dbReference>
<gene>
    <name evidence="6" type="ORF">BIY21_04945</name>
</gene>
<keyword evidence="4" id="KW-0812">Transmembrane</keyword>
<dbReference type="PANTHER" id="PTHR45138:SF9">
    <property type="entry name" value="DIGUANYLATE CYCLASE DGCM-RELATED"/>
    <property type="match status" value="1"/>
</dbReference>
<dbReference type="PANTHER" id="PTHR45138">
    <property type="entry name" value="REGULATORY COMPONENTS OF SENSORY TRANSDUCTION SYSTEM"/>
    <property type="match status" value="1"/>
</dbReference>
<dbReference type="InterPro" id="IPR043128">
    <property type="entry name" value="Rev_trsase/Diguanyl_cyclase"/>
</dbReference>
<reference evidence="6 7" key="1">
    <citation type="submission" date="2016-09" db="EMBL/GenBank/DDBJ databases">
        <title>Genomic Taxonomy of the Vibrionaceae.</title>
        <authorList>
            <person name="Gonzalez-Castillo A."/>
            <person name="Gomez-Gil B."/>
            <person name="Enciso-Ibarra K."/>
        </authorList>
    </citation>
    <scope>NUCLEOTIDE SEQUENCE [LARGE SCALE GENOMIC DNA]</scope>
    <source>
        <strain evidence="6 7">CAIM 1731</strain>
    </source>
</reference>
<feature type="transmembrane region" description="Helical" evidence="4">
    <location>
        <begin position="64"/>
        <end position="82"/>
    </location>
</feature>
<dbReference type="Proteomes" id="UP000186206">
    <property type="component" value="Unassembled WGS sequence"/>
</dbReference>
<dbReference type="PROSITE" id="PS50887">
    <property type="entry name" value="GGDEF"/>
    <property type="match status" value="1"/>
</dbReference>
<dbReference type="InterPro" id="IPR050469">
    <property type="entry name" value="Diguanylate_Cyclase"/>
</dbReference>
<name>A0ABX3F4L9_9VIBR</name>
<comment type="caution">
    <text evidence="6">The sequence shown here is derived from an EMBL/GenBank/DDBJ whole genome shotgun (WGS) entry which is preliminary data.</text>
</comment>
<feature type="transmembrane region" description="Helical" evidence="4">
    <location>
        <begin position="88"/>
        <end position="110"/>
    </location>
</feature>
<organism evidence="6 7">
    <name type="scientific">Vibrio ponticus</name>
    <dbReference type="NCBI Taxonomy" id="265668"/>
    <lineage>
        <taxon>Bacteria</taxon>
        <taxon>Pseudomonadati</taxon>
        <taxon>Pseudomonadota</taxon>
        <taxon>Gammaproteobacteria</taxon>
        <taxon>Vibrionales</taxon>
        <taxon>Vibrionaceae</taxon>
        <taxon>Vibrio</taxon>
    </lineage>
</organism>
<feature type="domain" description="GGDEF" evidence="5">
    <location>
        <begin position="261"/>
        <end position="413"/>
    </location>
</feature>
<feature type="transmembrane region" description="Helical" evidence="4">
    <location>
        <begin position="217"/>
        <end position="239"/>
    </location>
</feature>
<dbReference type="InterPro" id="IPR029787">
    <property type="entry name" value="Nucleotide_cyclase"/>
</dbReference>
<dbReference type="SUPFAM" id="SSF55073">
    <property type="entry name" value="Nucleotide cyclase"/>
    <property type="match status" value="1"/>
</dbReference>
<keyword evidence="4" id="KW-0472">Membrane</keyword>
<dbReference type="CDD" id="cd01949">
    <property type="entry name" value="GGDEF"/>
    <property type="match status" value="1"/>
</dbReference>
<evidence type="ECO:0000256" key="1">
    <source>
        <dbReference type="ARBA" id="ARBA00012528"/>
    </source>
</evidence>
<evidence type="ECO:0000256" key="4">
    <source>
        <dbReference type="SAM" id="Phobius"/>
    </source>
</evidence>
<accession>A0ABX3F4L9</accession>
<evidence type="ECO:0000256" key="2">
    <source>
        <dbReference type="ARBA" id="ARBA00034247"/>
    </source>
</evidence>
<evidence type="ECO:0000313" key="7">
    <source>
        <dbReference type="Proteomes" id="UP000186206"/>
    </source>
</evidence>
<dbReference type="EMBL" id="MJMI01000153">
    <property type="protein sequence ID" value="OLQ84875.1"/>
    <property type="molecule type" value="Genomic_DNA"/>
</dbReference>
<keyword evidence="4" id="KW-1133">Transmembrane helix</keyword>
<dbReference type="NCBIfam" id="TIGR00254">
    <property type="entry name" value="GGDEF"/>
    <property type="match status" value="1"/>
</dbReference>
<feature type="coiled-coil region" evidence="3">
    <location>
        <begin position="322"/>
        <end position="349"/>
    </location>
</feature>
<feature type="transmembrane region" description="Helical" evidence="4">
    <location>
        <begin position="42"/>
        <end position="59"/>
    </location>
</feature>
<protein>
    <recommendedName>
        <fullName evidence="1">diguanylate cyclase</fullName>
        <ecNumber evidence="1">2.7.7.65</ecNumber>
    </recommendedName>
</protein>
<feature type="transmembrane region" description="Helical" evidence="4">
    <location>
        <begin position="122"/>
        <end position="144"/>
    </location>
</feature>
<dbReference type="Gene3D" id="3.30.70.270">
    <property type="match status" value="1"/>
</dbReference>
<keyword evidence="3" id="KW-0175">Coiled coil</keyword>
<feature type="transmembrane region" description="Helical" evidence="4">
    <location>
        <begin position="194"/>
        <end position="211"/>
    </location>
</feature>
<keyword evidence="7" id="KW-1185">Reference proteome</keyword>
<sequence>MSFSIVTASWFRFLLPIGLVALLTPLQDTVTSIIIANTSLSMSLPYILFSVAIILSHVFKHSRCAMIASAMLLTYWVIQNYLQSSLTTGTTLLELCLLAFALPAACFAIYMFKDSAVRSPGFVGYLVVLALLVLWSQLTLKYLVESNFLIFEHPVFFIEDKLSRLPVVLVLYLTVLVLLCAILLLKNNRIVDTAVYSSLLLGSITLIFFHVSYVSSVLFSLAGLLLLVYLLSASYELAFNDRLTGIPGRLALESDLKHLGRKYSLAMLDIDHFKSFNDTYGHDTGDDVLKLVASKLRKVRGGARVYRYGGEEFTILFKGKLAEEALDHLEDLRRDIAEYELTIRNISQRPRSHRKGTKKRGAKNDKSTVSLTISIGLADSYDEKDVNRIIKAADQALYEAKGNGRNCTIAARQLTKDFKGNCAKYIS</sequence>
<feature type="transmembrane region" description="Helical" evidence="4">
    <location>
        <begin position="164"/>
        <end position="185"/>
    </location>
</feature>
<dbReference type="SMART" id="SM00267">
    <property type="entry name" value="GGDEF"/>
    <property type="match status" value="1"/>
</dbReference>
<evidence type="ECO:0000259" key="5">
    <source>
        <dbReference type="PROSITE" id="PS50887"/>
    </source>
</evidence>
<proteinExistence type="predicted"/>
<comment type="catalytic activity">
    <reaction evidence="2">
        <text>2 GTP = 3',3'-c-di-GMP + 2 diphosphate</text>
        <dbReference type="Rhea" id="RHEA:24898"/>
        <dbReference type="ChEBI" id="CHEBI:33019"/>
        <dbReference type="ChEBI" id="CHEBI:37565"/>
        <dbReference type="ChEBI" id="CHEBI:58805"/>
        <dbReference type="EC" id="2.7.7.65"/>
    </reaction>
</comment>
<dbReference type="RefSeq" id="WP_075652602.1">
    <property type="nucleotide sequence ID" value="NZ_AP019658.1"/>
</dbReference>
<dbReference type="InterPro" id="IPR000160">
    <property type="entry name" value="GGDEF_dom"/>
</dbReference>
<dbReference type="EC" id="2.7.7.65" evidence="1"/>
<evidence type="ECO:0000313" key="6">
    <source>
        <dbReference type="EMBL" id="OLQ84875.1"/>
    </source>
</evidence>